<keyword evidence="1" id="KW-0456">Lyase</keyword>
<evidence type="ECO:0000313" key="5">
    <source>
        <dbReference type="Proteomes" id="UP000663855"/>
    </source>
</evidence>
<name>A0A814K0J2_9BILA</name>
<dbReference type="AlphaFoldDB" id="A0A814K0J2"/>
<evidence type="ECO:0000313" key="2">
    <source>
        <dbReference type="EMBL" id="CAF1046145.1"/>
    </source>
</evidence>
<proteinExistence type="predicted"/>
<dbReference type="EMBL" id="CAJOBG010007981">
    <property type="protein sequence ID" value="CAF4231875.1"/>
    <property type="molecule type" value="Genomic_DNA"/>
</dbReference>
<protein>
    <submittedName>
        <fullName evidence="2">Uncharacterized protein</fullName>
    </submittedName>
</protein>
<evidence type="ECO:0000313" key="3">
    <source>
        <dbReference type="EMBL" id="CAF2170337.1"/>
    </source>
</evidence>
<dbReference type="EMBL" id="CAJNOV010001033">
    <property type="protein sequence ID" value="CAF1046145.1"/>
    <property type="molecule type" value="Genomic_DNA"/>
</dbReference>
<evidence type="ECO:0000313" key="4">
    <source>
        <dbReference type="EMBL" id="CAF4231875.1"/>
    </source>
</evidence>
<dbReference type="Proteomes" id="UP000663866">
    <property type="component" value="Unassembled WGS sequence"/>
</dbReference>
<reference evidence="2" key="1">
    <citation type="submission" date="2021-02" db="EMBL/GenBank/DDBJ databases">
        <authorList>
            <person name="Nowell W R."/>
        </authorList>
    </citation>
    <scope>NUCLEOTIDE SEQUENCE</scope>
</reference>
<dbReference type="InterPro" id="IPR006840">
    <property type="entry name" value="ChaC"/>
</dbReference>
<keyword evidence="6" id="KW-1185">Reference proteome</keyword>
<dbReference type="GO" id="GO:0061928">
    <property type="term" value="F:glutathione specific gamma-glutamylcyclotransferase activity"/>
    <property type="evidence" value="ECO:0007669"/>
    <property type="project" value="InterPro"/>
</dbReference>
<organism evidence="2 5">
    <name type="scientific">Rotaria magnacalcarata</name>
    <dbReference type="NCBI Taxonomy" id="392030"/>
    <lineage>
        <taxon>Eukaryota</taxon>
        <taxon>Metazoa</taxon>
        <taxon>Spiralia</taxon>
        <taxon>Gnathifera</taxon>
        <taxon>Rotifera</taxon>
        <taxon>Eurotatoria</taxon>
        <taxon>Bdelloidea</taxon>
        <taxon>Philodinida</taxon>
        <taxon>Philodinidae</taxon>
        <taxon>Rotaria</taxon>
    </lineage>
</organism>
<sequence length="286" mass="32820">MMEQMNALDNALKQLNGLNSDPTKRANIIEYVKLKRTIAVFAYASLIWNPFEHVEKIIPDCLLTGYSKRFLCQDAIYRGTKDCTGLTMGLKPCENSFVKGYLLISGIDQLAPFIEAFVHRESPIDTDGAKMDIYTYDFLPVLMSDESTVEWALTCVVNCFSQLYIPVTLSIEQQAEIIGRSYGINGTNFQYLKNTLNTYRILALIDTSTEEMQQLYDAVLLYRQQLIEEDRQWLEAFDQLSTKDERQLAIKSRMTKRILTKPLKVFSDTCSVAPEIIPKYHRMLSV</sequence>
<comment type="caution">
    <text evidence="2">The sequence shown here is derived from an EMBL/GenBank/DDBJ whole genome shotgun (WGS) entry which is preliminary data.</text>
</comment>
<evidence type="ECO:0000256" key="1">
    <source>
        <dbReference type="ARBA" id="ARBA00023239"/>
    </source>
</evidence>
<evidence type="ECO:0000313" key="6">
    <source>
        <dbReference type="Proteomes" id="UP000663866"/>
    </source>
</evidence>
<dbReference type="Proteomes" id="UP000663855">
    <property type="component" value="Unassembled WGS sequence"/>
</dbReference>
<accession>A0A814K0J2</accession>
<dbReference type="Proteomes" id="UP000663856">
    <property type="component" value="Unassembled WGS sequence"/>
</dbReference>
<gene>
    <name evidence="2" type="ORF">CJN711_LOCUS4514</name>
    <name evidence="4" type="ORF">OVN521_LOCUS28022</name>
    <name evidence="3" type="ORF">WKI299_LOCUS32913</name>
</gene>
<dbReference type="Pfam" id="PF04752">
    <property type="entry name" value="ChaC"/>
    <property type="match status" value="1"/>
</dbReference>
<dbReference type="GO" id="GO:0006751">
    <property type="term" value="P:glutathione catabolic process"/>
    <property type="evidence" value="ECO:0007669"/>
    <property type="project" value="InterPro"/>
</dbReference>
<dbReference type="EMBL" id="CAJNRF010015293">
    <property type="protein sequence ID" value="CAF2170337.1"/>
    <property type="molecule type" value="Genomic_DNA"/>
</dbReference>